<dbReference type="CDD" id="cd00056">
    <property type="entry name" value="ENDO3c"/>
    <property type="match status" value="1"/>
</dbReference>
<dbReference type="InterPro" id="IPR011257">
    <property type="entry name" value="DNA_glycosylase"/>
</dbReference>
<keyword evidence="3" id="KW-0479">Metal-binding</keyword>
<dbReference type="EC" id="3.2.2.-" evidence="12"/>
<keyword evidence="8" id="KW-0411">Iron-sulfur</keyword>
<dbReference type="GO" id="GO:0006289">
    <property type="term" value="P:nucleotide-excision repair"/>
    <property type="evidence" value="ECO:0007669"/>
    <property type="project" value="TreeGrafter"/>
</dbReference>
<dbReference type="AlphaFoldDB" id="A0A834M6A2"/>
<dbReference type="GO" id="GO:0046872">
    <property type="term" value="F:metal ion binding"/>
    <property type="evidence" value="ECO:0007669"/>
    <property type="project" value="UniProtKB-KW"/>
</dbReference>
<keyword evidence="9 12" id="KW-0234">DNA repair</keyword>
<keyword evidence="4 12" id="KW-0227">DNA damage</keyword>
<comment type="function">
    <text evidence="12">Bifunctional DNA N-glycosylase with associated apurinic/apyrimidinic (AP) lyase function that catalyzes the first step in base excision repair (BER), the primary repair pathway for the repair of oxidative DNA damage. The DNA N-glycosylase activity releases the damaged DNA base from DNA by cleaving the N-glycosidic bond, leaving an AP site. The AP lyase activity cleaves the phosphodiester bond 3' to the AP site by a beta-elimination. Primarily recognizes and repairs oxidative base damage of pyrimidines.</text>
</comment>
<dbReference type="GO" id="GO:0000703">
    <property type="term" value="F:oxidized pyrimidine nucleobase lesion DNA N-glycosylase activity"/>
    <property type="evidence" value="ECO:0007669"/>
    <property type="project" value="UniProtKB-UniRule"/>
</dbReference>
<dbReference type="GO" id="GO:0005634">
    <property type="term" value="C:nucleus"/>
    <property type="evidence" value="ECO:0007669"/>
    <property type="project" value="UniProtKB-SubCell"/>
</dbReference>
<evidence type="ECO:0000256" key="9">
    <source>
        <dbReference type="ARBA" id="ARBA00023204"/>
    </source>
</evidence>
<dbReference type="PANTHER" id="PTHR43286:SF1">
    <property type="entry name" value="ENDONUCLEASE III-LIKE PROTEIN 1"/>
    <property type="match status" value="1"/>
</dbReference>
<evidence type="ECO:0000256" key="2">
    <source>
        <dbReference type="ARBA" id="ARBA00022485"/>
    </source>
</evidence>
<keyword evidence="12" id="KW-0539">Nucleus</keyword>
<dbReference type="SUPFAM" id="SSF48150">
    <property type="entry name" value="DNA-glycosylase"/>
    <property type="match status" value="1"/>
</dbReference>
<evidence type="ECO:0000256" key="11">
    <source>
        <dbReference type="ARBA" id="ARBA00023295"/>
    </source>
</evidence>
<keyword evidence="10 12" id="KW-0456">Lyase</keyword>
<evidence type="ECO:0000313" key="14">
    <source>
        <dbReference type="EMBL" id="KAF7266579.1"/>
    </source>
</evidence>
<evidence type="ECO:0000256" key="1">
    <source>
        <dbReference type="ARBA" id="ARBA00008343"/>
    </source>
</evidence>
<dbReference type="GO" id="GO:0003677">
    <property type="term" value="F:DNA binding"/>
    <property type="evidence" value="ECO:0007669"/>
    <property type="project" value="UniProtKB-UniRule"/>
</dbReference>
<dbReference type="GO" id="GO:0051539">
    <property type="term" value="F:4 iron, 4 sulfur cluster binding"/>
    <property type="evidence" value="ECO:0007669"/>
    <property type="project" value="UniProtKB-KW"/>
</dbReference>
<dbReference type="InterPro" id="IPR030841">
    <property type="entry name" value="NTH1"/>
</dbReference>
<dbReference type="GO" id="GO:0006285">
    <property type="term" value="P:base-excision repair, AP site formation"/>
    <property type="evidence" value="ECO:0007669"/>
    <property type="project" value="UniProtKB-UniRule"/>
</dbReference>
<dbReference type="FunFam" id="1.10.1670.10:FF:000003">
    <property type="entry name" value="Endonuclease III homolog"/>
    <property type="match status" value="1"/>
</dbReference>
<keyword evidence="6" id="KW-0809">Transit peptide</keyword>
<evidence type="ECO:0000256" key="12">
    <source>
        <dbReference type="HAMAP-Rule" id="MF_03183"/>
    </source>
</evidence>
<dbReference type="Gene3D" id="1.10.340.30">
    <property type="entry name" value="Hypothetical protein, domain 2"/>
    <property type="match status" value="1"/>
</dbReference>
<dbReference type="PANTHER" id="PTHR43286">
    <property type="entry name" value="ENDONUCLEASE III-LIKE PROTEIN 1"/>
    <property type="match status" value="1"/>
</dbReference>
<protein>
    <recommendedName>
        <fullName evidence="12">Endonuclease III homolog</fullName>
        <ecNumber evidence="12">3.2.2.-</ecNumber>
        <ecNumber evidence="12">4.2.99.18</ecNumber>
    </recommendedName>
    <alternativeName>
        <fullName evidence="12">Bifunctional DNA N-glycosylase/DNA-(apurinic or apyrimidinic site) lyase</fullName>
        <shortName evidence="12">DNA glycosylase/AP lyase</shortName>
    </alternativeName>
</protein>
<sequence length="299" mass="34107">MLGSKTENTTAKTDLSKFKPKFKKELVHKDININTSSKTIEKDIEKKNSKRQHVKIEYEASASKMNKVMPGDWETVLENLREMRKNFNAPVDSMGCDKCQDENAVPEVMRYQTLLALMLSSQTKDEITHGAMTRLRKHGCTVENVLNTSDEELGKLIIPVGFWKSKVKCIKKTSEILKNHYNCDIPRTVEELCKLPGVGPKMAHLCMKTAWGEITGIGVDTHVHRISNRLGWAHSRTPEDTRKILEGWLPFEFWSEVNHLLVGFGQQICQPLKPQCSICLNHNICPYGIKHKNGSKKRH</sequence>
<evidence type="ECO:0000256" key="8">
    <source>
        <dbReference type="ARBA" id="ARBA00023014"/>
    </source>
</evidence>
<keyword evidence="11 12" id="KW-0326">Glycosidase</keyword>
<comment type="caution">
    <text evidence="14">The sequence shown here is derived from an EMBL/GenBank/DDBJ whole genome shotgun (WGS) entry which is preliminary data.</text>
</comment>
<dbReference type="Pfam" id="PF00730">
    <property type="entry name" value="HhH-GPD"/>
    <property type="match status" value="1"/>
</dbReference>
<dbReference type="GO" id="GO:0140078">
    <property type="term" value="F:class I DNA-(apurinic or apyrimidinic site) endonuclease activity"/>
    <property type="evidence" value="ECO:0007669"/>
    <property type="project" value="UniProtKB-EC"/>
</dbReference>
<dbReference type="Pfam" id="PF00633">
    <property type="entry name" value="HHH"/>
    <property type="match status" value="1"/>
</dbReference>
<evidence type="ECO:0000313" key="15">
    <source>
        <dbReference type="Proteomes" id="UP000625711"/>
    </source>
</evidence>
<evidence type="ECO:0000256" key="10">
    <source>
        <dbReference type="ARBA" id="ARBA00023239"/>
    </source>
</evidence>
<evidence type="ECO:0000256" key="7">
    <source>
        <dbReference type="ARBA" id="ARBA00023004"/>
    </source>
</evidence>
<dbReference type="EMBL" id="JAACXV010014526">
    <property type="protein sequence ID" value="KAF7266579.1"/>
    <property type="molecule type" value="Genomic_DNA"/>
</dbReference>
<evidence type="ECO:0000256" key="4">
    <source>
        <dbReference type="ARBA" id="ARBA00022763"/>
    </source>
</evidence>
<dbReference type="InterPro" id="IPR023170">
    <property type="entry name" value="HhH_base_excis_C"/>
</dbReference>
<comment type="similarity">
    <text evidence="1 12">Belongs to the Nth/MutY family.</text>
</comment>
<dbReference type="InterPro" id="IPR003265">
    <property type="entry name" value="HhH-GPD_domain"/>
</dbReference>
<comment type="subcellular location">
    <subcellularLocation>
        <location evidence="12">Nucleus</location>
    </subcellularLocation>
    <subcellularLocation>
        <location evidence="12">Mitochondrion</location>
    </subcellularLocation>
</comment>
<keyword evidence="12" id="KW-0496">Mitochondrion</keyword>
<dbReference type="Proteomes" id="UP000625711">
    <property type="component" value="Unassembled WGS sequence"/>
</dbReference>
<proteinExistence type="inferred from homology"/>
<keyword evidence="2" id="KW-0004">4Fe-4S</keyword>
<dbReference type="EC" id="4.2.99.18" evidence="12"/>
<dbReference type="InterPro" id="IPR000445">
    <property type="entry name" value="HhH_motif"/>
</dbReference>
<dbReference type="HAMAP" id="MF_03183">
    <property type="entry name" value="Endonuclease_III_Nth"/>
    <property type="match status" value="1"/>
</dbReference>
<feature type="domain" description="HhH-GPD" evidence="13">
    <location>
        <begin position="119"/>
        <end position="267"/>
    </location>
</feature>
<comment type="caution">
    <text evidence="12">Lacks conserved residue(s) required for the propagation of feature annotation.</text>
</comment>
<evidence type="ECO:0000256" key="5">
    <source>
        <dbReference type="ARBA" id="ARBA00022801"/>
    </source>
</evidence>
<name>A0A834M6A2_RHYFE</name>
<dbReference type="SMART" id="SM00478">
    <property type="entry name" value="ENDO3c"/>
    <property type="match status" value="1"/>
</dbReference>
<organism evidence="14 15">
    <name type="scientific">Rhynchophorus ferrugineus</name>
    <name type="common">Red palm weevil</name>
    <name type="synonym">Curculio ferrugineus</name>
    <dbReference type="NCBI Taxonomy" id="354439"/>
    <lineage>
        <taxon>Eukaryota</taxon>
        <taxon>Metazoa</taxon>
        <taxon>Ecdysozoa</taxon>
        <taxon>Arthropoda</taxon>
        <taxon>Hexapoda</taxon>
        <taxon>Insecta</taxon>
        <taxon>Pterygota</taxon>
        <taxon>Neoptera</taxon>
        <taxon>Endopterygota</taxon>
        <taxon>Coleoptera</taxon>
        <taxon>Polyphaga</taxon>
        <taxon>Cucujiformia</taxon>
        <taxon>Curculionidae</taxon>
        <taxon>Dryophthorinae</taxon>
        <taxon>Rhynchophorus</taxon>
    </lineage>
</organism>
<dbReference type="FunFam" id="1.10.340.30:FF:000005">
    <property type="entry name" value="Endonuclease III-like protein 1"/>
    <property type="match status" value="1"/>
</dbReference>
<comment type="catalytic activity">
    <reaction evidence="12">
        <text>2'-deoxyribonucleotide-(2'-deoxyribose 5'-phosphate)-2'-deoxyribonucleotide-DNA = a 3'-end 2'-deoxyribonucleotide-(2,3-dehydro-2,3-deoxyribose 5'-phosphate)-DNA + a 5'-end 5'-phospho-2'-deoxyribonucleoside-DNA + H(+)</text>
        <dbReference type="Rhea" id="RHEA:66592"/>
        <dbReference type="Rhea" id="RHEA-COMP:13180"/>
        <dbReference type="Rhea" id="RHEA-COMP:16897"/>
        <dbReference type="Rhea" id="RHEA-COMP:17067"/>
        <dbReference type="ChEBI" id="CHEBI:15378"/>
        <dbReference type="ChEBI" id="CHEBI:136412"/>
        <dbReference type="ChEBI" id="CHEBI:157695"/>
        <dbReference type="ChEBI" id="CHEBI:167181"/>
        <dbReference type="EC" id="4.2.99.18"/>
    </reaction>
</comment>
<dbReference type="Gene3D" id="1.10.1670.10">
    <property type="entry name" value="Helix-hairpin-Helix base-excision DNA repair enzymes (C-terminal)"/>
    <property type="match status" value="1"/>
</dbReference>
<dbReference type="OrthoDB" id="2099276at2759"/>
<gene>
    <name evidence="12" type="primary">NTH1</name>
    <name evidence="14" type="ORF">GWI33_020087</name>
</gene>
<keyword evidence="7" id="KW-0408">Iron</keyword>
<evidence type="ECO:0000256" key="3">
    <source>
        <dbReference type="ARBA" id="ARBA00022723"/>
    </source>
</evidence>
<evidence type="ECO:0000256" key="6">
    <source>
        <dbReference type="ARBA" id="ARBA00022946"/>
    </source>
</evidence>
<keyword evidence="15" id="KW-1185">Reference proteome</keyword>
<accession>A0A834M6A2</accession>
<keyword evidence="5 12" id="KW-0378">Hydrolase</keyword>
<dbReference type="GO" id="GO:0005739">
    <property type="term" value="C:mitochondrion"/>
    <property type="evidence" value="ECO:0007669"/>
    <property type="project" value="UniProtKB-SubCell"/>
</dbReference>
<reference evidence="14" key="1">
    <citation type="submission" date="2020-08" db="EMBL/GenBank/DDBJ databases">
        <title>Genome sequencing and assembly of the red palm weevil Rhynchophorus ferrugineus.</title>
        <authorList>
            <person name="Dias G.B."/>
            <person name="Bergman C.M."/>
            <person name="Manee M."/>
        </authorList>
    </citation>
    <scope>NUCLEOTIDE SEQUENCE</scope>
    <source>
        <strain evidence="14">AA-2017</strain>
        <tissue evidence="14">Whole larva</tissue>
    </source>
</reference>
<evidence type="ECO:0000259" key="13">
    <source>
        <dbReference type="SMART" id="SM00478"/>
    </source>
</evidence>